<evidence type="ECO:0000256" key="2">
    <source>
        <dbReference type="ARBA" id="ARBA00022448"/>
    </source>
</evidence>
<dbReference type="Proteomes" id="UP000704341">
    <property type="component" value="Unassembled WGS sequence"/>
</dbReference>
<keyword evidence="7" id="KW-0407">Ion channel</keyword>
<dbReference type="InterPro" id="IPR013099">
    <property type="entry name" value="K_chnl_dom"/>
</dbReference>
<protein>
    <submittedName>
        <fullName evidence="11">Ion transporter</fullName>
    </submittedName>
</protein>
<reference evidence="11 12" key="1">
    <citation type="submission" date="2018-07" db="EMBL/GenBank/DDBJ databases">
        <title>Phylogenomic Insights into understanding Host Adaptation of Lactobacillus reuteri by a novel species, Lactobacillus spp. M31.</title>
        <authorList>
            <person name="Sharma S."/>
            <person name="Patil P."/>
            <person name="Korpole S."/>
            <person name="Patil P.B."/>
        </authorList>
    </citation>
    <scope>NUCLEOTIDE SEQUENCE [LARGE SCALE GENOMIC DNA]</scope>
    <source>
        <strain evidence="11 12">M31</strain>
    </source>
</reference>
<evidence type="ECO:0000259" key="10">
    <source>
        <dbReference type="Pfam" id="PF07885"/>
    </source>
</evidence>
<dbReference type="InterPro" id="IPR027359">
    <property type="entry name" value="Volt_channel_dom_sf"/>
</dbReference>
<gene>
    <name evidence="11" type="ORF">DTK66_06375</name>
</gene>
<dbReference type="Gene3D" id="1.20.120.350">
    <property type="entry name" value="Voltage-gated potassium channels. Chain C"/>
    <property type="match status" value="1"/>
</dbReference>
<dbReference type="SUPFAM" id="SSF81324">
    <property type="entry name" value="Voltage-gated potassium channels"/>
    <property type="match status" value="1"/>
</dbReference>
<evidence type="ECO:0000256" key="9">
    <source>
        <dbReference type="SAM" id="Phobius"/>
    </source>
</evidence>
<feature type="transmembrane region" description="Helical" evidence="9">
    <location>
        <begin position="176"/>
        <end position="196"/>
    </location>
</feature>
<accession>A0ABR8P7R1</accession>
<evidence type="ECO:0000256" key="7">
    <source>
        <dbReference type="ARBA" id="ARBA00023303"/>
    </source>
</evidence>
<comment type="subcellular location">
    <subcellularLocation>
        <location evidence="1">Membrane</location>
        <topology evidence="1">Multi-pass membrane protein</topology>
    </subcellularLocation>
</comment>
<feature type="transmembrane region" description="Helical" evidence="9">
    <location>
        <begin position="125"/>
        <end position="146"/>
    </location>
</feature>
<keyword evidence="6 9" id="KW-0472">Membrane</keyword>
<dbReference type="Gene3D" id="1.10.287.70">
    <property type="match status" value="1"/>
</dbReference>
<dbReference type="PANTHER" id="PTHR11537">
    <property type="entry name" value="VOLTAGE-GATED POTASSIUM CHANNEL"/>
    <property type="match status" value="1"/>
</dbReference>
<feature type="transmembrane region" description="Helical" evidence="9">
    <location>
        <begin position="73"/>
        <end position="92"/>
    </location>
</feature>
<evidence type="ECO:0000256" key="4">
    <source>
        <dbReference type="ARBA" id="ARBA00022989"/>
    </source>
</evidence>
<evidence type="ECO:0000256" key="3">
    <source>
        <dbReference type="ARBA" id="ARBA00022692"/>
    </source>
</evidence>
<evidence type="ECO:0000256" key="1">
    <source>
        <dbReference type="ARBA" id="ARBA00004141"/>
    </source>
</evidence>
<dbReference type="Pfam" id="PF07885">
    <property type="entry name" value="Ion_trans_2"/>
    <property type="match status" value="1"/>
</dbReference>
<proteinExistence type="predicted"/>
<keyword evidence="3 9" id="KW-0812">Transmembrane</keyword>
<dbReference type="InterPro" id="IPR028325">
    <property type="entry name" value="VG_K_chnl"/>
</dbReference>
<feature type="transmembrane region" description="Helical" evidence="9">
    <location>
        <begin position="7"/>
        <end position="30"/>
    </location>
</feature>
<evidence type="ECO:0000313" key="11">
    <source>
        <dbReference type="EMBL" id="MBD5806738.1"/>
    </source>
</evidence>
<sequence length="241" mass="27900">MHNKFTYIIYQIIMALLAVVSIVMLIAYYANRINIDAYPYNMIDNGIWFIFFADYFIRLILAPNKREFIRNNVFDLLSIIPASSLFFFFRIAQVGRTFRLLKLIRIMRLVGFTGRLGVFFERNELLYYLYISIAVIMVAAAMFCISEKVSYETALWWAITTATTIGYGDVIPKTGIGRAAAIVLMLLGIGFIGMLTSTINEFFAKKDERKISAQLVKIQHENRQLKAELDEIKRLIQKNKR</sequence>
<dbReference type="EMBL" id="QORN01000022">
    <property type="protein sequence ID" value="MBD5806738.1"/>
    <property type="molecule type" value="Genomic_DNA"/>
</dbReference>
<evidence type="ECO:0000256" key="5">
    <source>
        <dbReference type="ARBA" id="ARBA00023065"/>
    </source>
</evidence>
<comment type="caution">
    <text evidence="11">The sequence shown here is derived from an EMBL/GenBank/DDBJ whole genome shotgun (WGS) entry which is preliminary data.</text>
</comment>
<feature type="domain" description="Potassium channel" evidence="10">
    <location>
        <begin position="132"/>
        <end position="204"/>
    </location>
</feature>
<keyword evidence="12" id="KW-1185">Reference proteome</keyword>
<feature type="transmembrane region" description="Helical" evidence="9">
    <location>
        <begin position="153"/>
        <end position="170"/>
    </location>
</feature>
<dbReference type="PANTHER" id="PTHR11537:SF254">
    <property type="entry name" value="POTASSIUM VOLTAGE-GATED CHANNEL PROTEIN SHAB"/>
    <property type="match status" value="1"/>
</dbReference>
<name>A0ABR8P7R1_9LACO</name>
<dbReference type="PRINTS" id="PR00169">
    <property type="entry name" value="KCHANNEL"/>
</dbReference>
<feature type="coiled-coil region" evidence="8">
    <location>
        <begin position="208"/>
        <end position="238"/>
    </location>
</feature>
<feature type="transmembrane region" description="Helical" evidence="9">
    <location>
        <begin position="42"/>
        <end position="61"/>
    </location>
</feature>
<keyword evidence="2" id="KW-0813">Transport</keyword>
<dbReference type="RefSeq" id="WP_191668136.1">
    <property type="nucleotide sequence ID" value="NZ_QORN01000022.1"/>
</dbReference>
<keyword evidence="4 9" id="KW-1133">Transmembrane helix</keyword>
<keyword evidence="5" id="KW-0406">Ion transport</keyword>
<evidence type="ECO:0000313" key="12">
    <source>
        <dbReference type="Proteomes" id="UP000704341"/>
    </source>
</evidence>
<evidence type="ECO:0000256" key="6">
    <source>
        <dbReference type="ARBA" id="ARBA00023136"/>
    </source>
</evidence>
<evidence type="ECO:0000256" key="8">
    <source>
        <dbReference type="SAM" id="Coils"/>
    </source>
</evidence>
<organism evidence="11 12">
    <name type="scientific">Limosilactobacillus walteri</name>
    <dbReference type="NCBI Taxonomy" id="2268022"/>
    <lineage>
        <taxon>Bacteria</taxon>
        <taxon>Bacillati</taxon>
        <taxon>Bacillota</taxon>
        <taxon>Bacilli</taxon>
        <taxon>Lactobacillales</taxon>
        <taxon>Lactobacillaceae</taxon>
        <taxon>Limosilactobacillus</taxon>
    </lineage>
</organism>
<keyword evidence="8" id="KW-0175">Coiled coil</keyword>